<evidence type="ECO:0000256" key="8">
    <source>
        <dbReference type="ARBA" id="ARBA00023235"/>
    </source>
</evidence>
<dbReference type="InterPro" id="IPR017170">
    <property type="entry name" value="Lhr-like"/>
</dbReference>
<dbReference type="SUPFAM" id="SSF52540">
    <property type="entry name" value="P-loop containing nucleoside triphosphate hydrolases"/>
    <property type="match status" value="1"/>
</dbReference>
<keyword evidence="8" id="KW-0413">Isomerase</keyword>
<dbReference type="InterPro" id="IPR027417">
    <property type="entry name" value="P-loop_NTPase"/>
</dbReference>
<name>A3MV16_PYRCJ</name>
<evidence type="ECO:0000313" key="14">
    <source>
        <dbReference type="EMBL" id="ABO08483.1"/>
    </source>
</evidence>
<evidence type="ECO:0000256" key="10">
    <source>
        <dbReference type="PROSITE-ProRule" id="PRU00552"/>
    </source>
</evidence>
<feature type="domain" description="Helicase C-terminal" evidence="12">
    <location>
        <begin position="249"/>
        <end position="399"/>
    </location>
</feature>
<keyword evidence="2" id="KW-0227">DNA damage</keyword>
<dbReference type="PROSITE" id="PS51195">
    <property type="entry name" value="Q_MOTIF"/>
    <property type="match status" value="1"/>
</dbReference>
<dbReference type="GeneID" id="4909346"/>
<evidence type="ECO:0000256" key="7">
    <source>
        <dbReference type="ARBA" id="ARBA00023204"/>
    </source>
</evidence>
<dbReference type="AlphaFoldDB" id="A3MV16"/>
<protein>
    <submittedName>
        <fullName evidence="14">ATP dependent helicase, Lhr family</fullName>
    </submittedName>
</protein>
<dbReference type="GO" id="GO:0006281">
    <property type="term" value="P:DNA repair"/>
    <property type="evidence" value="ECO:0007669"/>
    <property type="project" value="UniProtKB-KW"/>
</dbReference>
<evidence type="ECO:0000256" key="5">
    <source>
        <dbReference type="ARBA" id="ARBA00022840"/>
    </source>
</evidence>
<dbReference type="Pfam" id="PF00271">
    <property type="entry name" value="Helicase_C"/>
    <property type="match status" value="1"/>
</dbReference>
<dbReference type="Pfam" id="PF00270">
    <property type="entry name" value="DEAD"/>
    <property type="match status" value="1"/>
</dbReference>
<keyword evidence="4 14" id="KW-0347">Helicase</keyword>
<evidence type="ECO:0000259" key="12">
    <source>
        <dbReference type="PROSITE" id="PS51194"/>
    </source>
</evidence>
<dbReference type="InterPro" id="IPR045628">
    <property type="entry name" value="Lhr_WH_dom"/>
</dbReference>
<keyword evidence="6" id="KW-0238">DNA-binding</keyword>
<feature type="domain" description="Helicase ATP-binding" evidence="11">
    <location>
        <begin position="35"/>
        <end position="211"/>
    </location>
</feature>
<dbReference type="EMBL" id="CP000561">
    <property type="protein sequence ID" value="ABO08483.1"/>
    <property type="molecule type" value="Genomic_DNA"/>
</dbReference>
<evidence type="ECO:0000256" key="6">
    <source>
        <dbReference type="ARBA" id="ARBA00023125"/>
    </source>
</evidence>
<dbReference type="CDD" id="cd17922">
    <property type="entry name" value="DEXHc_LHR-like"/>
    <property type="match status" value="1"/>
</dbReference>
<dbReference type="InterPro" id="IPR011545">
    <property type="entry name" value="DEAD/DEAH_box_helicase_dom"/>
</dbReference>
<keyword evidence="3" id="KW-0378">Hydrolase</keyword>
<keyword evidence="15" id="KW-1185">Reference proteome</keyword>
<evidence type="ECO:0000256" key="9">
    <source>
        <dbReference type="ARBA" id="ARBA00093467"/>
    </source>
</evidence>
<proteinExistence type="inferred from homology"/>
<dbReference type="PANTHER" id="PTHR47962:SF5">
    <property type="entry name" value="ATP-DEPENDENT HELICASE LHR-RELATED"/>
    <property type="match status" value="1"/>
</dbReference>
<dbReference type="Pfam" id="PF19306">
    <property type="entry name" value="WHD_Lhr"/>
    <property type="match status" value="1"/>
</dbReference>
<dbReference type="PROSITE" id="PS51192">
    <property type="entry name" value="HELICASE_ATP_BIND_1"/>
    <property type="match status" value="1"/>
</dbReference>
<comment type="similarity">
    <text evidence="9">Belongs to the Lhr helicase family. Lhr-Core subfamily.</text>
</comment>
<evidence type="ECO:0000256" key="2">
    <source>
        <dbReference type="ARBA" id="ARBA00022763"/>
    </source>
</evidence>
<dbReference type="OrthoDB" id="372104at2157"/>
<dbReference type="InterPro" id="IPR014001">
    <property type="entry name" value="Helicase_ATP-bd"/>
</dbReference>
<gene>
    <name evidence="14" type="ordered locus">Pcal_1058</name>
</gene>
<dbReference type="Gene3D" id="3.40.50.300">
    <property type="entry name" value="P-loop containing nucleotide triphosphate hydrolases"/>
    <property type="match status" value="2"/>
</dbReference>
<feature type="short sequence motif" description="Q motif" evidence="10">
    <location>
        <begin position="4"/>
        <end position="32"/>
    </location>
</feature>
<sequence>MDRGSDVFAKLHPRVREAIYKLGYVEPTPAQREAIPKVLEGRHVLLIAPTGYGKTEAALFPIFSKMVEGGGSGLRCLYITPLRSLNRDLLKRLESLAAELGFSIAVRHSDTPERERRIIASRPPDVLITTPESLQILLLNKRLRPALREVRYVVVDEVHELVNSKRGVQLAVGLERLVELAGEFQRVGLSATVGSPRLVAEYLGGGRPVEVVDVSGEKKYEVDVVLPTPSEEDYLDAERLDATPEAVARIKKVAEYIKSARGRVLVFTNTRDGAEFLASRLKSLGVDVEVHHSSLAREHRVAVEEKFKKGELKAVVATSSLELGIDIGEVELVVQYGSPRQVSKLVQRVGRSGHRLGLVSRGIVVAADVEDLVESEEIVERALRGELEGEVEYHESALDVLLHQVVGIALEARIDGREIGFEYLMGVLKRAHPYRNLTEGDLRLVLDFAERHGLLRGLRPRKGSVKYYFENVSTIPDEKSYKAVDETTGRTVGELDREFVYSIEPGTKIVLSGRVWVFAKKEGDAVYLYPDYDVAGALPAWVGEQIPVPFEVAQRACERRKELVISALRGEVDLPIDLEGLDIELVPGLSPVHVHVVSGRYVVVHSCLGHKGNEALGLYLSHALSGYVGPVGYRADAYRVLLIFRDFFPAQAFDEVLRKPHSFVYKTLQNAVKSSKLFRYRFLQVAKRAGVISKDAEEIPQRLVDVYVDDLPGIEAVNEIFVERLDVRALFSFLERATEGGYVVKRLAKPTALEKPILEEALRLDFSFRGLSRETLADLVRKRILNKPVTLLCINCGWTLTTKAVALPEDVFCQNCGMRVLAVVKGIDLAKARQVLSKLKIRQRLSPEERKVAEYLQQSASIVLQHGKLGVLVQLAHGVGPKTAVKILNKVVEGGDLWSAVLEAERQYASTKAFWD</sequence>
<dbReference type="PANTHER" id="PTHR47962">
    <property type="entry name" value="ATP-DEPENDENT HELICASE LHR-RELATED-RELATED"/>
    <property type="match status" value="1"/>
</dbReference>
<keyword evidence="7" id="KW-0234">DNA repair</keyword>
<dbReference type="InterPro" id="IPR001650">
    <property type="entry name" value="Helicase_C-like"/>
</dbReference>
<dbReference type="RefSeq" id="WP_011849741.1">
    <property type="nucleotide sequence ID" value="NC_009073.1"/>
</dbReference>
<organism evidence="14 15">
    <name type="scientific">Pyrobaculum calidifontis (strain DSM 21063 / JCM 11548 / VA1)</name>
    <dbReference type="NCBI Taxonomy" id="410359"/>
    <lineage>
        <taxon>Archaea</taxon>
        <taxon>Thermoproteota</taxon>
        <taxon>Thermoprotei</taxon>
        <taxon>Thermoproteales</taxon>
        <taxon>Thermoproteaceae</taxon>
        <taxon>Pyrobaculum</taxon>
    </lineage>
</organism>
<dbReference type="PROSITE" id="PS51194">
    <property type="entry name" value="HELICASE_CTER"/>
    <property type="match status" value="1"/>
</dbReference>
<evidence type="ECO:0000256" key="3">
    <source>
        <dbReference type="ARBA" id="ARBA00022801"/>
    </source>
</evidence>
<dbReference type="SMART" id="SM00487">
    <property type="entry name" value="DEXDc"/>
    <property type="match status" value="1"/>
</dbReference>
<evidence type="ECO:0000313" key="15">
    <source>
        <dbReference type="Proteomes" id="UP000001431"/>
    </source>
</evidence>
<dbReference type="InterPro" id="IPR013701">
    <property type="entry name" value="Lhr-like_DEAD/DEAH_assoc"/>
</dbReference>
<dbReference type="GO" id="GO:0016887">
    <property type="term" value="F:ATP hydrolysis activity"/>
    <property type="evidence" value="ECO:0007669"/>
    <property type="project" value="TreeGrafter"/>
</dbReference>
<dbReference type="SMART" id="SM00490">
    <property type="entry name" value="HELICc"/>
    <property type="match status" value="1"/>
</dbReference>
<evidence type="ECO:0000259" key="11">
    <source>
        <dbReference type="PROSITE" id="PS51192"/>
    </source>
</evidence>
<dbReference type="HOGENOM" id="CLU_002025_0_0_2"/>
<dbReference type="GO" id="GO:0140097">
    <property type="term" value="F:catalytic activity, acting on DNA"/>
    <property type="evidence" value="ECO:0007669"/>
    <property type="project" value="UniProtKB-ARBA"/>
</dbReference>
<dbReference type="InterPro" id="IPR014014">
    <property type="entry name" value="RNA_helicase_DEAD_Q_motif"/>
</dbReference>
<dbReference type="PIRSF" id="PIRSF037307">
    <property type="entry name" value="Lhr-like_helic_prd"/>
    <property type="match status" value="1"/>
</dbReference>
<dbReference type="STRING" id="410359.Pcal_1058"/>
<dbReference type="Pfam" id="PF08494">
    <property type="entry name" value="DEAD_assoc"/>
    <property type="match status" value="1"/>
</dbReference>
<keyword evidence="5" id="KW-0067">ATP-binding</keyword>
<evidence type="ECO:0000256" key="4">
    <source>
        <dbReference type="ARBA" id="ARBA00022806"/>
    </source>
</evidence>
<dbReference type="Proteomes" id="UP000001431">
    <property type="component" value="Chromosome"/>
</dbReference>
<accession>A3MV16</accession>
<evidence type="ECO:0000259" key="13">
    <source>
        <dbReference type="PROSITE" id="PS51195"/>
    </source>
</evidence>
<dbReference type="GO" id="GO:0003724">
    <property type="term" value="F:RNA helicase activity"/>
    <property type="evidence" value="ECO:0007669"/>
    <property type="project" value="InterPro"/>
</dbReference>
<reference evidence="14" key="1">
    <citation type="submission" date="2007-02" db="EMBL/GenBank/DDBJ databases">
        <title>Complete sequence of Pyrobaculum calidifontis JCM 11548.</title>
        <authorList>
            <consortium name="US DOE Joint Genome Institute"/>
            <person name="Copeland A."/>
            <person name="Lucas S."/>
            <person name="Lapidus A."/>
            <person name="Barry K."/>
            <person name="Glavina del Rio T."/>
            <person name="Dalin E."/>
            <person name="Tice H."/>
            <person name="Pitluck S."/>
            <person name="Chain P."/>
            <person name="Malfatti S."/>
            <person name="Shin M."/>
            <person name="Vergez L."/>
            <person name="Schmutz J."/>
            <person name="Larimer F."/>
            <person name="Land M."/>
            <person name="Hauser L."/>
            <person name="Kyrpides N."/>
            <person name="Mikhailova N."/>
            <person name="Cozen A.E."/>
            <person name="Fitz-Gibbon S.T."/>
            <person name="House C.H."/>
            <person name="Saltikov C."/>
            <person name="Lowe T.M."/>
            <person name="Richardson P."/>
        </authorList>
    </citation>
    <scope>NUCLEOTIDE SEQUENCE [LARGE SCALE GENOMIC DNA]</scope>
    <source>
        <strain evidence="14">JCM 11548</strain>
    </source>
</reference>
<dbReference type="GO" id="GO:0003677">
    <property type="term" value="F:DNA binding"/>
    <property type="evidence" value="ECO:0007669"/>
    <property type="project" value="UniProtKB-KW"/>
</dbReference>
<dbReference type="KEGG" id="pcl:Pcal_1058"/>
<feature type="domain" description="DEAD-box RNA helicase Q" evidence="13">
    <location>
        <begin position="4"/>
        <end position="32"/>
    </location>
</feature>
<evidence type="ECO:0000256" key="1">
    <source>
        <dbReference type="ARBA" id="ARBA00022741"/>
    </source>
</evidence>
<dbReference type="eggNOG" id="arCOG00557">
    <property type="taxonomic scope" value="Archaea"/>
</dbReference>
<dbReference type="InterPro" id="IPR052511">
    <property type="entry name" value="ATP-dep_Helicase"/>
</dbReference>
<dbReference type="GO" id="GO:0005524">
    <property type="term" value="F:ATP binding"/>
    <property type="evidence" value="ECO:0007669"/>
    <property type="project" value="UniProtKB-KW"/>
</dbReference>
<keyword evidence="1" id="KW-0547">Nucleotide-binding</keyword>